<dbReference type="Proteomes" id="UP000015530">
    <property type="component" value="Unassembled WGS sequence"/>
</dbReference>
<comment type="caution">
    <text evidence="3">The sequence shown here is derived from an EMBL/GenBank/DDBJ whole genome shotgun (WGS) entry which is preliminary data.</text>
</comment>
<dbReference type="AlphaFoldDB" id="T0K4C3"/>
<keyword evidence="2" id="KW-1133">Transmembrane helix</keyword>
<dbReference type="STRING" id="1237896.T0K4C3"/>
<keyword evidence="2" id="KW-0812">Transmembrane</keyword>
<sequence length="665" mass="75224">MSSTAYYHSVSNVETEGRVRTEPNIEGSNIRTSDPKDKEHTKGFRLSPGFIDQESWVIKLLSWTWEIVLTALPLFFIAVSILALQLDQKVKSSSEYGVRLEEITRLGSTIYPILFAMVVARFYRNVARWHLERPGGITVSSLEQIVGSQSFASALERLIIVRAQLLLGALILLSWAMSPLGGQSLLRLLYIDEKVSKANGTVYYDNRAYQRPLYFDMDKWTYGPSDVIPALYSTSLLSPRKQQQAPMDTWGRPKIPQWPWNPAQDIKKAEETSREVNGSALEAGRDYYTSLIGINMQGLSFSDNSTQYEFDFESGYIDFNCFMITNQASLDDLEKMTYPIDGNWTGGNLWEDWSVYWETQKKEPSFNAVTVSPASLFDNPYLLYATQQVSEERNKHAVFNCTTATINLRTSLICTPQGCRPQRQRRIRALQMSEGDLDRRLTAFQNAVREWPQMTAVVTGSASATDNYIANDENAYGPQYAQNWTGVDNEMFSRRLTAAFNTVWEAGSDEYNLTKSSSALPENPADFWTNQTEATITTAEPAYYVNRLWAVILILTTTFRQVLAICGLVLRCLIRGPDILGFASSLTRDNTLVPVSGGSFQGDTERARSLRNMRVQLADVQPRENHGYIALSAVPSTSLAEEGNDWDKEESPSIMRQLEKKRMYM</sequence>
<keyword evidence="2" id="KW-0472">Membrane</keyword>
<feature type="compositionally biased region" description="Polar residues" evidence="1">
    <location>
        <begin position="1"/>
        <end position="14"/>
    </location>
</feature>
<dbReference type="OrthoDB" id="4847662at2759"/>
<evidence type="ECO:0000313" key="3">
    <source>
        <dbReference type="EMBL" id="EQB46709.1"/>
    </source>
</evidence>
<evidence type="ECO:0000256" key="1">
    <source>
        <dbReference type="SAM" id="MobiDB-lite"/>
    </source>
</evidence>
<accession>T0K4C3</accession>
<protein>
    <submittedName>
        <fullName evidence="3">Uncharacterized protein</fullName>
    </submittedName>
</protein>
<evidence type="ECO:0000313" key="4">
    <source>
        <dbReference type="Proteomes" id="UP000015530"/>
    </source>
</evidence>
<feature type="transmembrane region" description="Helical" evidence="2">
    <location>
        <begin position="159"/>
        <end position="177"/>
    </location>
</feature>
<evidence type="ECO:0000256" key="2">
    <source>
        <dbReference type="SAM" id="Phobius"/>
    </source>
</evidence>
<name>T0K4C3_COLGC</name>
<dbReference type="EMBL" id="AMYD01003287">
    <property type="protein sequence ID" value="EQB46709.1"/>
    <property type="molecule type" value="Genomic_DNA"/>
</dbReference>
<feature type="region of interest" description="Disordered" evidence="1">
    <location>
        <begin position="1"/>
        <end position="41"/>
    </location>
</feature>
<feature type="transmembrane region" description="Helical" evidence="2">
    <location>
        <begin position="103"/>
        <end position="123"/>
    </location>
</feature>
<organism evidence="3 4">
    <name type="scientific">Colletotrichum gloeosporioides (strain Cg-14)</name>
    <name type="common">Anthracnose fungus</name>
    <name type="synonym">Glomerella cingulata</name>
    <dbReference type="NCBI Taxonomy" id="1237896"/>
    <lineage>
        <taxon>Eukaryota</taxon>
        <taxon>Fungi</taxon>
        <taxon>Dikarya</taxon>
        <taxon>Ascomycota</taxon>
        <taxon>Pezizomycotina</taxon>
        <taxon>Sordariomycetes</taxon>
        <taxon>Hypocreomycetidae</taxon>
        <taxon>Glomerellales</taxon>
        <taxon>Glomerellaceae</taxon>
        <taxon>Colletotrichum</taxon>
        <taxon>Colletotrichum gloeosporioides species complex</taxon>
    </lineage>
</organism>
<proteinExistence type="predicted"/>
<dbReference type="HOGENOM" id="CLU_012207_2_0_1"/>
<reference evidence="4" key="1">
    <citation type="journal article" date="2013" name="Mol. Plant Microbe Interact.">
        <title>Global aspects of pacC regulation of pathogenicity genes in Colletotrichum gloeosporioides as revealed by transcriptome analysis.</title>
        <authorList>
            <person name="Alkan N."/>
            <person name="Meng X."/>
            <person name="Friedlander G."/>
            <person name="Reuveni E."/>
            <person name="Sukno S."/>
            <person name="Sherman A."/>
            <person name="Thon M."/>
            <person name="Fluhr R."/>
            <person name="Prusky D."/>
        </authorList>
    </citation>
    <scope>NUCLEOTIDE SEQUENCE [LARGE SCALE GENOMIC DNA]</scope>
    <source>
        <strain evidence="4">Cg-14</strain>
    </source>
</reference>
<dbReference type="OMA" id="LTERWMN"/>
<gene>
    <name evidence="3" type="ORF">CGLO_14234</name>
</gene>
<feature type="transmembrane region" description="Helical" evidence="2">
    <location>
        <begin position="63"/>
        <end position="83"/>
    </location>
</feature>